<evidence type="ECO:0000256" key="11">
    <source>
        <dbReference type="ARBA" id="ARBA00023180"/>
    </source>
</evidence>
<protein>
    <recommendedName>
        <fullName evidence="12">Fucosyltransferase</fullName>
        <ecNumber evidence="12">2.4.1.-</ecNumber>
    </recommendedName>
</protein>
<keyword evidence="11" id="KW-0325">Glycoprotein</keyword>
<reference evidence="15" key="2">
    <citation type="submission" date="2021-09" db="EMBL/GenBank/DDBJ databases">
        <authorList>
            <person name="Jia N."/>
            <person name="Wang J."/>
            <person name="Shi W."/>
            <person name="Du L."/>
            <person name="Sun Y."/>
            <person name="Zhan W."/>
            <person name="Jiang J."/>
            <person name="Wang Q."/>
            <person name="Zhang B."/>
            <person name="Ji P."/>
            <person name="Sakyi L.B."/>
            <person name="Cui X."/>
            <person name="Yuan T."/>
            <person name="Jiang B."/>
            <person name="Yang W."/>
            <person name="Lam T.T.-Y."/>
            <person name="Chang Q."/>
            <person name="Ding S."/>
            <person name="Wang X."/>
            <person name="Zhu J."/>
            <person name="Ruan X."/>
            <person name="Zhao L."/>
            <person name="Wei J."/>
            <person name="Que T."/>
            <person name="Du C."/>
            <person name="Cheng J."/>
            <person name="Dai P."/>
            <person name="Han X."/>
            <person name="Huang E."/>
            <person name="Gao Y."/>
            <person name="Liu J."/>
            <person name="Shao H."/>
            <person name="Ye R."/>
            <person name="Li L."/>
            <person name="Wei W."/>
            <person name="Wang X."/>
            <person name="Wang C."/>
            <person name="Huo Q."/>
            <person name="Li W."/>
            <person name="Guo W."/>
            <person name="Chen H."/>
            <person name="Chen S."/>
            <person name="Zhou L."/>
            <person name="Zhou L."/>
            <person name="Ni X."/>
            <person name="Tian J."/>
            <person name="Zhou Y."/>
            <person name="Sheng Y."/>
            <person name="Liu T."/>
            <person name="Pan Y."/>
            <person name="Xia L."/>
            <person name="Li J."/>
            <person name="Zhao F."/>
            <person name="Cao W."/>
        </authorList>
    </citation>
    <scope>NUCLEOTIDE SEQUENCE</scope>
    <source>
        <strain evidence="15">Rmic-2018</strain>
        <tissue evidence="15">Larvae</tissue>
    </source>
</reference>
<dbReference type="InterPro" id="IPR055270">
    <property type="entry name" value="Glyco_tran_10_C"/>
</dbReference>
<evidence type="ECO:0000256" key="7">
    <source>
        <dbReference type="ARBA" id="ARBA00022968"/>
    </source>
</evidence>
<dbReference type="EMBL" id="JABSTU010000001">
    <property type="protein sequence ID" value="KAH8042551.1"/>
    <property type="molecule type" value="Genomic_DNA"/>
</dbReference>
<accession>A0A9J6F8R1</accession>
<dbReference type="InterPro" id="IPR001503">
    <property type="entry name" value="Glyco_trans_10"/>
</dbReference>
<dbReference type="PANTHER" id="PTHR48438">
    <property type="entry name" value="ALPHA-(1,3)-FUCOSYLTRANSFERASE C-RELATED"/>
    <property type="match status" value="1"/>
</dbReference>
<dbReference type="Pfam" id="PF17039">
    <property type="entry name" value="Glyco_tran_10_N"/>
    <property type="match status" value="1"/>
</dbReference>
<evidence type="ECO:0000256" key="6">
    <source>
        <dbReference type="ARBA" id="ARBA00022692"/>
    </source>
</evidence>
<evidence type="ECO:0000256" key="10">
    <source>
        <dbReference type="ARBA" id="ARBA00023136"/>
    </source>
</evidence>
<keyword evidence="7" id="KW-0735">Signal-anchor</keyword>
<dbReference type="InterPro" id="IPR038577">
    <property type="entry name" value="GT10-like_C_sf"/>
</dbReference>
<dbReference type="Pfam" id="PF00852">
    <property type="entry name" value="Glyco_transf_10"/>
    <property type="match status" value="1"/>
</dbReference>
<dbReference type="InterPro" id="IPR031481">
    <property type="entry name" value="Glyco_tran_10_N"/>
</dbReference>
<evidence type="ECO:0000256" key="3">
    <source>
        <dbReference type="ARBA" id="ARBA00008919"/>
    </source>
</evidence>
<evidence type="ECO:0000259" key="13">
    <source>
        <dbReference type="Pfam" id="PF00852"/>
    </source>
</evidence>
<keyword evidence="4 12" id="KW-0328">Glycosyltransferase</keyword>
<comment type="similarity">
    <text evidence="3 12">Belongs to the glycosyltransferase 10 family.</text>
</comment>
<evidence type="ECO:0000256" key="5">
    <source>
        <dbReference type="ARBA" id="ARBA00022679"/>
    </source>
</evidence>
<feature type="domain" description="Fucosyltransferase C-terminal" evidence="13">
    <location>
        <begin position="248"/>
        <end position="427"/>
    </location>
</feature>
<organism evidence="15 16">
    <name type="scientific">Rhipicephalus microplus</name>
    <name type="common">Cattle tick</name>
    <name type="synonym">Boophilus microplus</name>
    <dbReference type="NCBI Taxonomy" id="6941"/>
    <lineage>
        <taxon>Eukaryota</taxon>
        <taxon>Metazoa</taxon>
        <taxon>Ecdysozoa</taxon>
        <taxon>Arthropoda</taxon>
        <taxon>Chelicerata</taxon>
        <taxon>Arachnida</taxon>
        <taxon>Acari</taxon>
        <taxon>Parasitiformes</taxon>
        <taxon>Ixodida</taxon>
        <taxon>Ixodoidea</taxon>
        <taxon>Ixodidae</taxon>
        <taxon>Rhipicephalinae</taxon>
        <taxon>Rhipicephalus</taxon>
        <taxon>Boophilus</taxon>
    </lineage>
</organism>
<evidence type="ECO:0000259" key="14">
    <source>
        <dbReference type="Pfam" id="PF17039"/>
    </source>
</evidence>
<dbReference type="Gene3D" id="3.40.50.11660">
    <property type="entry name" value="Glycosyl transferase family 10, C-terminal domain"/>
    <property type="match status" value="1"/>
</dbReference>
<keyword evidence="9 12" id="KW-0333">Golgi apparatus</keyword>
<comment type="caution">
    <text evidence="15">The sequence shown here is derived from an EMBL/GenBank/DDBJ whole genome shotgun (WGS) entry which is preliminary data.</text>
</comment>
<evidence type="ECO:0000256" key="8">
    <source>
        <dbReference type="ARBA" id="ARBA00022989"/>
    </source>
</evidence>
<feature type="domain" description="Fucosyltransferase N-terminal" evidence="14">
    <location>
        <begin position="99"/>
        <end position="223"/>
    </location>
</feature>
<proteinExistence type="inferred from homology"/>
<reference evidence="15" key="1">
    <citation type="journal article" date="2020" name="Cell">
        <title>Large-Scale Comparative Analyses of Tick Genomes Elucidate Their Genetic Diversity and Vector Capacities.</title>
        <authorList>
            <consortium name="Tick Genome and Microbiome Consortium (TIGMIC)"/>
            <person name="Jia N."/>
            <person name="Wang J."/>
            <person name="Shi W."/>
            <person name="Du L."/>
            <person name="Sun Y."/>
            <person name="Zhan W."/>
            <person name="Jiang J.F."/>
            <person name="Wang Q."/>
            <person name="Zhang B."/>
            <person name="Ji P."/>
            <person name="Bell-Sakyi L."/>
            <person name="Cui X.M."/>
            <person name="Yuan T.T."/>
            <person name="Jiang B.G."/>
            <person name="Yang W.F."/>
            <person name="Lam T.T."/>
            <person name="Chang Q.C."/>
            <person name="Ding S.J."/>
            <person name="Wang X.J."/>
            <person name="Zhu J.G."/>
            <person name="Ruan X.D."/>
            <person name="Zhao L."/>
            <person name="Wei J.T."/>
            <person name="Ye R.Z."/>
            <person name="Que T.C."/>
            <person name="Du C.H."/>
            <person name="Zhou Y.H."/>
            <person name="Cheng J.X."/>
            <person name="Dai P.F."/>
            <person name="Guo W.B."/>
            <person name="Han X.H."/>
            <person name="Huang E.J."/>
            <person name="Li L.F."/>
            <person name="Wei W."/>
            <person name="Gao Y.C."/>
            <person name="Liu J.Z."/>
            <person name="Shao H.Z."/>
            <person name="Wang X."/>
            <person name="Wang C.C."/>
            <person name="Yang T.C."/>
            <person name="Huo Q.B."/>
            <person name="Li W."/>
            <person name="Chen H.Y."/>
            <person name="Chen S.E."/>
            <person name="Zhou L.G."/>
            <person name="Ni X.B."/>
            <person name="Tian J.H."/>
            <person name="Sheng Y."/>
            <person name="Liu T."/>
            <person name="Pan Y.S."/>
            <person name="Xia L.Y."/>
            <person name="Li J."/>
            <person name="Zhao F."/>
            <person name="Cao W.C."/>
        </authorList>
    </citation>
    <scope>NUCLEOTIDE SEQUENCE</scope>
    <source>
        <strain evidence="15">Rmic-2018</strain>
    </source>
</reference>
<dbReference type="GO" id="GO:0032580">
    <property type="term" value="C:Golgi cisterna membrane"/>
    <property type="evidence" value="ECO:0007669"/>
    <property type="project" value="UniProtKB-SubCell"/>
</dbReference>
<sequence>MEGELLAILPSGNPMTRSRHSLSPSSCIRYMVKTGLRCLRFRREIFATTSTAITLSILFASLRIVRAREVPLSVDEDCPETHISRWLPWRQRLNNSRVPLLLLWSPAMTSSAAAESDAPQPDIYFGSSLARVFNCAWNPGEEVSCEVTMHHSRVNDSDALVFYGESITASLLPKHRRTGQMWVFWATTDQPSSELHENISPISGLFNWTMGRRNDADVIVAYKTWYCGNAVRKDRNQEKMEAHMQKRKHRKDAAWIVGECERETFVNVSRNSMSNLATDHERERAIRVHLLTACGSKQCGSRRDCVRYIAQRYHFIVVSNMPECFQNASELIYDAFEHNVVPVVLEAEASLEFPPKSVISSSTMRGPGELAAYLRALIDNPKLYDYHFAWKDNCTVTPPVADGLCALCGALHEKPLRERHHSNVLDWWKRPKNCTDTLFSILSESFFVNE</sequence>
<evidence type="ECO:0000256" key="12">
    <source>
        <dbReference type="RuleBase" id="RU003832"/>
    </source>
</evidence>
<dbReference type="EC" id="2.4.1.-" evidence="12"/>
<comment type="pathway">
    <text evidence="2">Protein modification; protein glycosylation.</text>
</comment>
<keyword evidence="5 12" id="KW-0808">Transferase</keyword>
<evidence type="ECO:0000313" key="16">
    <source>
        <dbReference type="Proteomes" id="UP000821866"/>
    </source>
</evidence>
<comment type="subcellular location">
    <subcellularLocation>
        <location evidence="1 12">Golgi apparatus</location>
        <location evidence="1 12">Golgi stack membrane</location>
        <topology evidence="1 12">Single-pass type II membrane protein</topology>
    </subcellularLocation>
</comment>
<dbReference type="SUPFAM" id="SSF53756">
    <property type="entry name" value="UDP-Glycosyltransferase/glycogen phosphorylase"/>
    <property type="match status" value="1"/>
</dbReference>
<keyword evidence="16" id="KW-1185">Reference proteome</keyword>
<keyword evidence="6 12" id="KW-0812">Transmembrane</keyword>
<evidence type="ECO:0000313" key="15">
    <source>
        <dbReference type="EMBL" id="KAH8042551.1"/>
    </source>
</evidence>
<dbReference type="PANTHER" id="PTHR48438:SF1">
    <property type="entry name" value="ALPHA-(1,3)-FUCOSYLTRANSFERASE C-RELATED"/>
    <property type="match status" value="1"/>
</dbReference>
<dbReference type="GO" id="GO:0008417">
    <property type="term" value="F:fucosyltransferase activity"/>
    <property type="evidence" value="ECO:0007669"/>
    <property type="project" value="InterPro"/>
</dbReference>
<keyword evidence="10" id="KW-0472">Membrane</keyword>
<keyword evidence="8" id="KW-1133">Transmembrane helix</keyword>
<evidence type="ECO:0000256" key="1">
    <source>
        <dbReference type="ARBA" id="ARBA00004447"/>
    </source>
</evidence>
<evidence type="ECO:0000256" key="9">
    <source>
        <dbReference type="ARBA" id="ARBA00023034"/>
    </source>
</evidence>
<evidence type="ECO:0000256" key="4">
    <source>
        <dbReference type="ARBA" id="ARBA00022676"/>
    </source>
</evidence>
<dbReference type="Proteomes" id="UP000821866">
    <property type="component" value="Chromosome 1"/>
</dbReference>
<name>A0A9J6F8R1_RHIMP</name>
<evidence type="ECO:0000256" key="2">
    <source>
        <dbReference type="ARBA" id="ARBA00004922"/>
    </source>
</evidence>
<gene>
    <name evidence="15" type="ORF">HPB51_024482</name>
</gene>
<dbReference type="AlphaFoldDB" id="A0A9J6F8R1"/>
<dbReference type="VEuPathDB" id="VectorBase:LOC119178207"/>